<dbReference type="GO" id="GO:0004139">
    <property type="term" value="F:deoxyribose-phosphate aldolase activity"/>
    <property type="evidence" value="ECO:0007669"/>
    <property type="project" value="InterPro"/>
</dbReference>
<name>A0A382UY89_9ZZZZ</name>
<gene>
    <name evidence="1" type="ORF">METZ01_LOCUS392024</name>
</gene>
<dbReference type="InterPro" id="IPR011343">
    <property type="entry name" value="DeoC"/>
</dbReference>
<protein>
    <recommendedName>
        <fullName evidence="2">Deoxyribose-phosphate aldolase</fullName>
    </recommendedName>
</protein>
<dbReference type="GO" id="GO:0009264">
    <property type="term" value="P:deoxyribonucleotide catabolic process"/>
    <property type="evidence" value="ECO:0007669"/>
    <property type="project" value="InterPro"/>
</dbReference>
<dbReference type="Gene3D" id="3.20.20.70">
    <property type="entry name" value="Aldolase class I"/>
    <property type="match status" value="1"/>
</dbReference>
<sequence>MIDSFTIASKIDHTLLKPDIATDSIKQLCKEAIEYGFYSVCINSVWLKYAYNFLQGSSVKLCTVAGVPLGASPTSCKINELKTSLKDG</sequence>
<accession>A0A382UY89</accession>
<dbReference type="PANTHER" id="PTHR10889:SF1">
    <property type="entry name" value="DEOXYRIBOSE-PHOSPHATE ALDOLASE"/>
    <property type="match status" value="1"/>
</dbReference>
<evidence type="ECO:0000313" key="1">
    <source>
        <dbReference type="EMBL" id="SVD39170.1"/>
    </source>
</evidence>
<dbReference type="PANTHER" id="PTHR10889">
    <property type="entry name" value="DEOXYRIBOSE-PHOSPHATE ALDOLASE"/>
    <property type="match status" value="1"/>
</dbReference>
<evidence type="ECO:0008006" key="2">
    <source>
        <dbReference type="Google" id="ProtNLM"/>
    </source>
</evidence>
<dbReference type="AlphaFoldDB" id="A0A382UY89"/>
<proteinExistence type="predicted"/>
<dbReference type="SUPFAM" id="SSF51569">
    <property type="entry name" value="Aldolase"/>
    <property type="match status" value="1"/>
</dbReference>
<dbReference type="GO" id="GO:0016052">
    <property type="term" value="P:carbohydrate catabolic process"/>
    <property type="evidence" value="ECO:0007669"/>
    <property type="project" value="TreeGrafter"/>
</dbReference>
<dbReference type="EMBL" id="UINC01147695">
    <property type="protein sequence ID" value="SVD39170.1"/>
    <property type="molecule type" value="Genomic_DNA"/>
</dbReference>
<organism evidence="1">
    <name type="scientific">marine metagenome</name>
    <dbReference type="NCBI Taxonomy" id="408172"/>
    <lineage>
        <taxon>unclassified sequences</taxon>
        <taxon>metagenomes</taxon>
        <taxon>ecological metagenomes</taxon>
    </lineage>
</organism>
<dbReference type="GO" id="GO:0005737">
    <property type="term" value="C:cytoplasm"/>
    <property type="evidence" value="ECO:0007669"/>
    <property type="project" value="InterPro"/>
</dbReference>
<reference evidence="1" key="1">
    <citation type="submission" date="2018-05" db="EMBL/GenBank/DDBJ databases">
        <authorList>
            <person name="Lanie J.A."/>
            <person name="Ng W.-L."/>
            <person name="Kazmierczak K.M."/>
            <person name="Andrzejewski T.M."/>
            <person name="Davidsen T.M."/>
            <person name="Wayne K.J."/>
            <person name="Tettelin H."/>
            <person name="Glass J.I."/>
            <person name="Rusch D."/>
            <person name="Podicherti R."/>
            <person name="Tsui H.-C.T."/>
            <person name="Winkler M.E."/>
        </authorList>
    </citation>
    <scope>NUCLEOTIDE SEQUENCE</scope>
</reference>
<feature type="non-terminal residue" evidence="1">
    <location>
        <position position="88"/>
    </location>
</feature>
<dbReference type="InterPro" id="IPR013785">
    <property type="entry name" value="Aldolase_TIM"/>
</dbReference>